<dbReference type="Pfam" id="PF09813">
    <property type="entry name" value="Coa3_cc"/>
    <property type="match status" value="1"/>
</dbReference>
<keyword evidence="8 9" id="KW-0472">Membrane</keyword>
<evidence type="ECO:0000259" key="10">
    <source>
        <dbReference type="Pfam" id="PF09813"/>
    </source>
</evidence>
<evidence type="ECO:0000313" key="12">
    <source>
        <dbReference type="Proteomes" id="UP001365542"/>
    </source>
</evidence>
<dbReference type="EMBL" id="JAVHJO010000010">
    <property type="protein sequence ID" value="KAK6535524.1"/>
    <property type="molecule type" value="Genomic_DNA"/>
</dbReference>
<evidence type="ECO:0000256" key="9">
    <source>
        <dbReference type="RuleBase" id="RU367056"/>
    </source>
</evidence>
<organism evidence="11 12">
    <name type="scientific">Orbilia ellipsospora</name>
    <dbReference type="NCBI Taxonomy" id="2528407"/>
    <lineage>
        <taxon>Eukaryota</taxon>
        <taxon>Fungi</taxon>
        <taxon>Dikarya</taxon>
        <taxon>Ascomycota</taxon>
        <taxon>Pezizomycotina</taxon>
        <taxon>Orbiliomycetes</taxon>
        <taxon>Orbiliales</taxon>
        <taxon>Orbiliaceae</taxon>
        <taxon>Orbilia</taxon>
    </lineage>
</organism>
<evidence type="ECO:0000256" key="5">
    <source>
        <dbReference type="ARBA" id="ARBA00022692"/>
    </source>
</evidence>
<dbReference type="PANTHER" id="PTHR15642">
    <property type="entry name" value="CYTOCHROME C OXIDASE ASSEMBLY FACTOR 3, MITOCHONDRIAL"/>
    <property type="match status" value="1"/>
</dbReference>
<keyword evidence="7 9" id="KW-0496">Mitochondrion</keyword>
<evidence type="ECO:0000256" key="3">
    <source>
        <dbReference type="ARBA" id="ARBA00007035"/>
    </source>
</evidence>
<feature type="domain" description="Cytochrome c oxidase assembly factor 3 mitochondrial coiled-coil" evidence="10">
    <location>
        <begin position="28"/>
        <end position="68"/>
    </location>
</feature>
<comment type="caution">
    <text evidence="11">The sequence shown here is derived from an EMBL/GenBank/DDBJ whole genome shotgun (WGS) entry which is preliminary data.</text>
</comment>
<dbReference type="GO" id="GO:0005743">
    <property type="term" value="C:mitochondrial inner membrane"/>
    <property type="evidence" value="ECO:0007669"/>
    <property type="project" value="UniProtKB-UniRule"/>
</dbReference>
<dbReference type="GO" id="GO:0033617">
    <property type="term" value="P:mitochondrial respiratory chain complex IV assembly"/>
    <property type="evidence" value="ECO:0007669"/>
    <property type="project" value="UniProtKB-UniRule"/>
</dbReference>
<evidence type="ECO:0000256" key="8">
    <source>
        <dbReference type="ARBA" id="ARBA00023136"/>
    </source>
</evidence>
<evidence type="ECO:0000256" key="1">
    <source>
        <dbReference type="ARBA" id="ARBA00003064"/>
    </source>
</evidence>
<proteinExistence type="inferred from homology"/>
<dbReference type="Proteomes" id="UP001365542">
    <property type="component" value="Unassembled WGS sequence"/>
</dbReference>
<comment type="subunit">
    <text evidence="4 9">Component of 250-400 kDa complexes called cytochrome oxidase assembly intermediates or COA complexes.</text>
</comment>
<name>A0AAV9X466_9PEZI</name>
<sequence>MHPSRVLRMPIIKRSSYYNPDYRQGQSLIRARSPYLIKNALTGVGLVAFVVSIYAYTIHAIKSEDFAEAALPPKKEDILRDGAGTKNSGGTGLRP</sequence>
<comment type="function">
    <text evidence="1 9">Required for assembly of cytochrome c oxidase (complex IV).</text>
</comment>
<protein>
    <recommendedName>
        <fullName evidence="9">Cytochrome c oxidase assembly factor 3</fullName>
    </recommendedName>
</protein>
<comment type="similarity">
    <text evidence="3 9">Belongs to the COA3 family.</text>
</comment>
<gene>
    <name evidence="11" type="ORF">TWF694_001979</name>
</gene>
<evidence type="ECO:0000256" key="7">
    <source>
        <dbReference type="ARBA" id="ARBA00023128"/>
    </source>
</evidence>
<evidence type="ECO:0000256" key="6">
    <source>
        <dbReference type="ARBA" id="ARBA00022989"/>
    </source>
</evidence>
<dbReference type="InterPro" id="IPR041752">
    <property type="entry name" value="Coa3"/>
</dbReference>
<evidence type="ECO:0000313" key="11">
    <source>
        <dbReference type="EMBL" id="KAK6535524.1"/>
    </source>
</evidence>
<keyword evidence="6 9" id="KW-1133">Transmembrane helix</keyword>
<comment type="subcellular location">
    <subcellularLocation>
        <location evidence="2">Mitochondrion membrane</location>
        <topology evidence="2">Single-pass membrane protein</topology>
    </subcellularLocation>
</comment>
<evidence type="ECO:0000256" key="2">
    <source>
        <dbReference type="ARBA" id="ARBA00004304"/>
    </source>
</evidence>
<reference evidence="11 12" key="1">
    <citation type="submission" date="2019-10" db="EMBL/GenBank/DDBJ databases">
        <authorList>
            <person name="Palmer J.M."/>
        </authorList>
    </citation>
    <scope>NUCLEOTIDE SEQUENCE [LARGE SCALE GENOMIC DNA]</scope>
    <source>
        <strain evidence="11 12">TWF694</strain>
    </source>
</reference>
<feature type="transmembrane region" description="Helical" evidence="9">
    <location>
        <begin position="36"/>
        <end position="56"/>
    </location>
</feature>
<keyword evidence="12" id="KW-1185">Reference proteome</keyword>
<dbReference type="InterPro" id="IPR018628">
    <property type="entry name" value="Coa3_CC"/>
</dbReference>
<dbReference type="PANTHER" id="PTHR15642:SF3">
    <property type="entry name" value="CYTOCHROME C OXIDASE ASSEMBLY FACTOR 3 HOMOLOG, MITOCHONDRIAL"/>
    <property type="match status" value="1"/>
</dbReference>
<keyword evidence="5 9" id="KW-0812">Transmembrane</keyword>
<evidence type="ECO:0000256" key="4">
    <source>
        <dbReference type="ARBA" id="ARBA00011351"/>
    </source>
</evidence>
<accession>A0AAV9X466</accession>
<keyword evidence="9" id="KW-0999">Mitochondrion inner membrane</keyword>
<dbReference type="AlphaFoldDB" id="A0AAV9X466"/>